<dbReference type="Gene3D" id="3.40.50.720">
    <property type="entry name" value="NAD(P)-binding Rossmann-like Domain"/>
    <property type="match status" value="1"/>
</dbReference>
<name>A0A1E7JWC3_9ACTN</name>
<dbReference type="InterPro" id="IPR016040">
    <property type="entry name" value="NAD(P)-bd_dom"/>
</dbReference>
<dbReference type="Proteomes" id="UP000176101">
    <property type="component" value="Unassembled WGS sequence"/>
</dbReference>
<gene>
    <name evidence="2" type="ORF">AN216_22700</name>
</gene>
<dbReference type="AlphaFoldDB" id="A0A1E7JWC3"/>
<sequence>MILVAGATGNIGGPLVRQLVDAGADVRALSRDTGKVTAPTGVEVTRADLAQPASLEPAFAGGEALFLLANTGGAVAGVLAAAQRVGVRRVVLVTSLLARTHPESFVGRSAQEDERAVHDSGVQWTVLRPWEFASNVLAWAPMIRDTGVVSLPRTGLPSPTIHPADIAAVAARALAEDGHGGLTYSLTGPELLTPADKVNTLADVLGRALELEERPDPQALQRIEEQAPDEPSQGLMVPGVSGLASPDVLTTAHEVTGSPARTFRQWAQENTHAFTPTRQT</sequence>
<dbReference type="RefSeq" id="WP_070198563.1">
    <property type="nucleotide sequence ID" value="NZ_LJGU01000149.1"/>
</dbReference>
<protein>
    <recommendedName>
        <fullName evidence="1">NAD(P)-binding domain-containing protein</fullName>
    </recommendedName>
</protein>
<keyword evidence="3" id="KW-1185">Reference proteome</keyword>
<feature type="domain" description="NAD(P)-binding" evidence="1">
    <location>
        <begin position="6"/>
        <end position="176"/>
    </location>
</feature>
<organism evidence="2 3">
    <name type="scientific">Streptomyces oceani</name>
    <dbReference type="NCBI Taxonomy" id="1075402"/>
    <lineage>
        <taxon>Bacteria</taxon>
        <taxon>Bacillati</taxon>
        <taxon>Actinomycetota</taxon>
        <taxon>Actinomycetes</taxon>
        <taxon>Kitasatosporales</taxon>
        <taxon>Streptomycetaceae</taxon>
        <taxon>Streptomyces</taxon>
    </lineage>
</organism>
<evidence type="ECO:0000313" key="2">
    <source>
        <dbReference type="EMBL" id="OEU95952.1"/>
    </source>
</evidence>
<dbReference type="STRING" id="1075402.AN216_22700"/>
<reference evidence="2 3" key="1">
    <citation type="journal article" date="2016" name="Front. Microbiol.">
        <title>Comparative Genomics Analysis of Streptomyces Species Reveals Their Adaptation to the Marine Environment and Their Diversity at the Genomic Level.</title>
        <authorList>
            <person name="Tian X."/>
            <person name="Zhang Z."/>
            <person name="Yang T."/>
            <person name="Chen M."/>
            <person name="Li J."/>
            <person name="Chen F."/>
            <person name="Yang J."/>
            <person name="Li W."/>
            <person name="Zhang B."/>
            <person name="Zhang Z."/>
            <person name="Wu J."/>
            <person name="Zhang C."/>
            <person name="Long L."/>
            <person name="Xiao J."/>
        </authorList>
    </citation>
    <scope>NUCLEOTIDE SEQUENCE [LARGE SCALE GENOMIC DNA]</scope>
    <source>
        <strain evidence="2 3">SCSIO 02100</strain>
    </source>
</reference>
<dbReference type="InterPro" id="IPR051604">
    <property type="entry name" value="Ergot_Alk_Oxidoreductase"/>
</dbReference>
<dbReference type="EMBL" id="LJGU01000149">
    <property type="protein sequence ID" value="OEU95952.1"/>
    <property type="molecule type" value="Genomic_DNA"/>
</dbReference>
<comment type="caution">
    <text evidence="2">The sequence shown here is derived from an EMBL/GenBank/DDBJ whole genome shotgun (WGS) entry which is preliminary data.</text>
</comment>
<proteinExistence type="predicted"/>
<dbReference type="PANTHER" id="PTHR43162">
    <property type="match status" value="1"/>
</dbReference>
<dbReference type="OrthoDB" id="116343at2"/>
<evidence type="ECO:0000313" key="3">
    <source>
        <dbReference type="Proteomes" id="UP000176101"/>
    </source>
</evidence>
<dbReference type="SUPFAM" id="SSF51735">
    <property type="entry name" value="NAD(P)-binding Rossmann-fold domains"/>
    <property type="match status" value="1"/>
</dbReference>
<evidence type="ECO:0000259" key="1">
    <source>
        <dbReference type="Pfam" id="PF13460"/>
    </source>
</evidence>
<dbReference type="Pfam" id="PF13460">
    <property type="entry name" value="NAD_binding_10"/>
    <property type="match status" value="1"/>
</dbReference>
<dbReference type="Gene3D" id="3.90.25.10">
    <property type="entry name" value="UDP-galactose 4-epimerase, domain 1"/>
    <property type="match status" value="1"/>
</dbReference>
<dbReference type="PANTHER" id="PTHR43162:SF1">
    <property type="entry name" value="PRESTALK A DIFFERENTIATION PROTEIN A"/>
    <property type="match status" value="1"/>
</dbReference>
<accession>A0A1E7JWC3</accession>
<dbReference type="InterPro" id="IPR036291">
    <property type="entry name" value="NAD(P)-bd_dom_sf"/>
</dbReference>